<protein>
    <submittedName>
        <fullName evidence="3">DnaJ (Hsp40), subfamily C, member 11</fullName>
    </submittedName>
</protein>
<dbReference type="PANTHER" id="PTHR44157">
    <property type="entry name" value="DNAJ HOMOLOG SUBFAMILY C MEMBER 11"/>
    <property type="match status" value="1"/>
</dbReference>
<organism evidence="3 4">
    <name type="scientific">Cichlidogyrus casuarinus</name>
    <dbReference type="NCBI Taxonomy" id="1844966"/>
    <lineage>
        <taxon>Eukaryota</taxon>
        <taxon>Metazoa</taxon>
        <taxon>Spiralia</taxon>
        <taxon>Lophotrochozoa</taxon>
        <taxon>Platyhelminthes</taxon>
        <taxon>Monogenea</taxon>
        <taxon>Monopisthocotylea</taxon>
        <taxon>Dactylogyridea</taxon>
        <taxon>Ancyrocephalidae</taxon>
        <taxon>Cichlidogyrus</taxon>
    </lineage>
</organism>
<evidence type="ECO:0000313" key="4">
    <source>
        <dbReference type="Proteomes" id="UP001626550"/>
    </source>
</evidence>
<dbReference type="AlphaFoldDB" id="A0ABD2PYW1"/>
<reference evidence="3 4" key="1">
    <citation type="submission" date="2024-11" db="EMBL/GenBank/DDBJ databases">
        <title>Adaptive evolution of stress response genes in parasites aligns with host niche diversity.</title>
        <authorList>
            <person name="Hahn C."/>
            <person name="Resl P."/>
        </authorList>
    </citation>
    <scope>NUCLEOTIDE SEQUENCE [LARGE SCALE GENOMIC DNA]</scope>
    <source>
        <strain evidence="3">EGGRZ-B1_66</strain>
        <tissue evidence="3">Body</tissue>
    </source>
</reference>
<dbReference type="PANTHER" id="PTHR44157:SF1">
    <property type="entry name" value="DNAJ HOMOLOG SUBFAMILY C MEMBER 11"/>
    <property type="match status" value="1"/>
</dbReference>
<gene>
    <name evidence="3" type="primary">DNAJC11_2</name>
    <name evidence="3" type="ORF">Ciccas_008803</name>
</gene>
<accession>A0ABD2PYW1</accession>
<name>A0ABD2PYW1_9PLAT</name>
<sequence length="495" mass="55061">MQGLELSTGARSVEELRLRYLILRAKEREQRRLNKLKANSRFSLGLDVSELFEGASQPRIRLTEVNLAQSVCAALTLHHKLQLSGQVMTARNIGIGLFDACYEYRTSPLSYLGTGCLSLHASHRKSGLPFSLALGYQKEVTQRTSLYSQLRVGIISRDNHLLLKPLLSFGGGVNISPDLVLRAKCTTSSVRTDLLWRANKFDCDAKLSLFLAEPEWAGPDEDDDEEEPRSKKGVISLGVNCTLGDGLEVTGGFSCFLSRFSMLSMELSCSLVGGVVVQVNLHRKPHTFSFPIRFAKASPEPAVLGYSIFIPLLTYAALRRLVYEPWLLDNLVKAEKMRRVQLSQELRRRRTDAQAVQNLMKDTAKRIADRETRIGGLVIEKALFGLLPENPFECSPQGDDGDSTWTDVTIALQTMVVDSELRIPPSKFSDLNGFYDPCLGLCLPSTNKTIDQVSKRLNRPGRQLAVLYKFHSAAHQIVVLESQGLAIPMAKHQVS</sequence>
<evidence type="ECO:0000259" key="2">
    <source>
        <dbReference type="Pfam" id="PF11875"/>
    </source>
</evidence>
<feature type="domain" description="DnaJ-like protein C11 C-terminal" evidence="2">
    <location>
        <begin position="339"/>
        <end position="488"/>
    </location>
</feature>
<dbReference type="Pfam" id="PF11875">
    <property type="entry name" value="DnaJ-like_C11_C"/>
    <property type="match status" value="1"/>
</dbReference>
<proteinExistence type="predicted"/>
<evidence type="ECO:0000256" key="1">
    <source>
        <dbReference type="ARBA" id="ARBA00023186"/>
    </source>
</evidence>
<comment type="caution">
    <text evidence="3">The sequence shown here is derived from an EMBL/GenBank/DDBJ whole genome shotgun (WGS) entry which is preliminary data.</text>
</comment>
<dbReference type="InterPro" id="IPR024586">
    <property type="entry name" value="DnaJ-like_C11_C"/>
</dbReference>
<dbReference type="InterPro" id="IPR052243">
    <property type="entry name" value="Mito_inner_membrane_organizer"/>
</dbReference>
<evidence type="ECO:0000313" key="3">
    <source>
        <dbReference type="EMBL" id="KAL3312608.1"/>
    </source>
</evidence>
<keyword evidence="1" id="KW-0143">Chaperone</keyword>
<keyword evidence="4" id="KW-1185">Reference proteome</keyword>
<dbReference type="EMBL" id="JBJKFK010001630">
    <property type="protein sequence ID" value="KAL3312608.1"/>
    <property type="molecule type" value="Genomic_DNA"/>
</dbReference>
<dbReference type="Proteomes" id="UP001626550">
    <property type="component" value="Unassembled WGS sequence"/>
</dbReference>